<name>A0A8X8H0D1_9RHOB</name>
<dbReference type="AlphaFoldDB" id="A0A8X8H0D1"/>
<dbReference type="Pfam" id="PF13649">
    <property type="entry name" value="Methyltransf_25"/>
    <property type="match status" value="1"/>
</dbReference>
<dbReference type="SUPFAM" id="SSF53335">
    <property type="entry name" value="S-adenosyl-L-methionine-dependent methyltransferases"/>
    <property type="match status" value="1"/>
</dbReference>
<dbReference type="EMBL" id="WHUT02000016">
    <property type="protein sequence ID" value="NUB46497.1"/>
    <property type="molecule type" value="Genomic_DNA"/>
</dbReference>
<comment type="caution">
    <text evidence="2">The sequence shown here is derived from an EMBL/GenBank/DDBJ whole genome shotgun (WGS) entry which is preliminary data.</text>
</comment>
<dbReference type="Proteomes" id="UP000484076">
    <property type="component" value="Unassembled WGS sequence"/>
</dbReference>
<dbReference type="RefSeq" id="WP_174540002.1">
    <property type="nucleotide sequence ID" value="NZ_WHUT02000016.1"/>
</dbReference>
<dbReference type="Gene3D" id="3.40.50.150">
    <property type="entry name" value="Vaccinia Virus protein VP39"/>
    <property type="match status" value="1"/>
</dbReference>
<sequence>MFGVFKKALGGRPPAVETGSLAGRVAAAGLTLDSTLRPAPLFKSYPALRGTKLSDRYREYFFAAKKHGLAEVEQLVPFVNVPPAATRAETFTAQADDAAGAQALLAAFPPATWGYYLPLSKDFGTLGRKDAMPPGFRLSQRRSDYRLNFIWQGIEAMLGGSIAGSSVADIACNWGGFSIEAHLRGASSVLGFDIRPENIAKAGRVARHFGAGSIDFRVQDLFTHEVRETHDIVLNLGLMYHISMPWEMMKKTYDMTHGIAVFDTVVHRESFSGFILGTGEAAVGHAATAIGVELHPTYRGLIDMAYMVGFKDVVELHGIPDPAWPDFDKEPYGNKTRRCIVAFK</sequence>
<dbReference type="InterPro" id="IPR029063">
    <property type="entry name" value="SAM-dependent_MTases_sf"/>
</dbReference>
<accession>A0A8X8H0D1</accession>
<keyword evidence="2" id="KW-0489">Methyltransferase</keyword>
<keyword evidence="3" id="KW-1185">Reference proteome</keyword>
<proteinExistence type="predicted"/>
<reference evidence="2" key="1">
    <citation type="submission" date="2020-05" db="EMBL/GenBank/DDBJ databases">
        <title>Fertoebacter nigrum gen. nov., sp. nov., a new member of the family Rhodobacteraceae.</title>
        <authorList>
            <person name="Szuroczki S."/>
            <person name="Abbaszade G."/>
            <person name="Buni D."/>
            <person name="Schumann P."/>
            <person name="Toth E."/>
        </authorList>
    </citation>
    <scope>NUCLEOTIDE SEQUENCE</scope>
    <source>
        <strain evidence="2">RG-N-1a</strain>
    </source>
</reference>
<dbReference type="InterPro" id="IPR041698">
    <property type="entry name" value="Methyltransf_25"/>
</dbReference>
<dbReference type="CDD" id="cd02440">
    <property type="entry name" value="AdoMet_MTases"/>
    <property type="match status" value="1"/>
</dbReference>
<evidence type="ECO:0000259" key="1">
    <source>
        <dbReference type="Pfam" id="PF13649"/>
    </source>
</evidence>
<protein>
    <submittedName>
        <fullName evidence="2">Methyltransferase domain-containing protein</fullName>
    </submittedName>
</protein>
<evidence type="ECO:0000313" key="2">
    <source>
        <dbReference type="EMBL" id="NUB46497.1"/>
    </source>
</evidence>
<evidence type="ECO:0000313" key="3">
    <source>
        <dbReference type="Proteomes" id="UP000484076"/>
    </source>
</evidence>
<organism evidence="2 3">
    <name type="scientific">Fertoeibacter niger</name>
    <dbReference type="NCBI Taxonomy" id="2656921"/>
    <lineage>
        <taxon>Bacteria</taxon>
        <taxon>Pseudomonadati</taxon>
        <taxon>Pseudomonadota</taxon>
        <taxon>Alphaproteobacteria</taxon>
        <taxon>Rhodobacterales</taxon>
        <taxon>Paracoccaceae</taxon>
        <taxon>Fertoeibacter</taxon>
    </lineage>
</organism>
<dbReference type="GO" id="GO:0032259">
    <property type="term" value="P:methylation"/>
    <property type="evidence" value="ECO:0007669"/>
    <property type="project" value="UniProtKB-KW"/>
</dbReference>
<dbReference type="GO" id="GO:0008168">
    <property type="term" value="F:methyltransferase activity"/>
    <property type="evidence" value="ECO:0007669"/>
    <property type="project" value="UniProtKB-KW"/>
</dbReference>
<keyword evidence="2" id="KW-0808">Transferase</keyword>
<gene>
    <name evidence="2" type="ORF">GEU84_019060</name>
</gene>
<feature type="domain" description="Methyltransferase" evidence="1">
    <location>
        <begin position="167"/>
        <end position="252"/>
    </location>
</feature>